<accession>A0A381UU44</accession>
<organism evidence="1">
    <name type="scientific">marine metagenome</name>
    <dbReference type="NCBI Taxonomy" id="408172"/>
    <lineage>
        <taxon>unclassified sequences</taxon>
        <taxon>metagenomes</taxon>
        <taxon>ecological metagenomes</taxon>
    </lineage>
</organism>
<dbReference type="AlphaFoldDB" id="A0A381UU44"/>
<evidence type="ECO:0000313" key="1">
    <source>
        <dbReference type="EMBL" id="SVA31610.1"/>
    </source>
</evidence>
<gene>
    <name evidence="1" type="ORF">METZ01_LOCUS84464</name>
</gene>
<dbReference type="EMBL" id="UINC01007135">
    <property type="protein sequence ID" value="SVA31610.1"/>
    <property type="molecule type" value="Genomic_DNA"/>
</dbReference>
<sequence length="148" mass="15257">MATFTSTVTENVTINGVDQGGSTTRTVTGINNVFKRQVTCTASQTTTILTFAASVHTSVQALDVDDVKYIRVTNKDSTNAIELAVVGAATLYQVTVGAGESHILGAPDDLMLAEADTSPSFGTMADIASIQVNPGGNAVSVELFVASV</sequence>
<proteinExistence type="predicted"/>
<reference evidence="1" key="1">
    <citation type="submission" date="2018-05" db="EMBL/GenBank/DDBJ databases">
        <authorList>
            <person name="Lanie J.A."/>
            <person name="Ng W.-L."/>
            <person name="Kazmierczak K.M."/>
            <person name="Andrzejewski T.M."/>
            <person name="Davidsen T.M."/>
            <person name="Wayne K.J."/>
            <person name="Tettelin H."/>
            <person name="Glass J.I."/>
            <person name="Rusch D."/>
            <person name="Podicherti R."/>
            <person name="Tsui H.-C.T."/>
            <person name="Winkler M.E."/>
        </authorList>
    </citation>
    <scope>NUCLEOTIDE SEQUENCE</scope>
</reference>
<protein>
    <submittedName>
        <fullName evidence="1">Uncharacterized protein</fullName>
    </submittedName>
</protein>
<name>A0A381UU44_9ZZZZ</name>